<evidence type="ECO:0000313" key="5">
    <source>
        <dbReference type="Proteomes" id="UP001501237"/>
    </source>
</evidence>
<evidence type="ECO:0000256" key="1">
    <source>
        <dbReference type="ARBA" id="ARBA00022723"/>
    </source>
</evidence>
<keyword evidence="2" id="KW-0378">Hydrolase</keyword>
<keyword evidence="5" id="KW-1185">Reference proteome</keyword>
<keyword evidence="3" id="KW-0460">Magnesium</keyword>
<dbReference type="PANTHER" id="PTHR20854">
    <property type="entry name" value="INOSITOL MONOPHOSPHATASE"/>
    <property type="match status" value="1"/>
</dbReference>
<sequence length="280" mass="28585">MIDSPRISEIIRSVAATEVIPRFGALVEGDIVEKAPGDLVTVADRAAETALTGRLTALLPGSVVVGEEAVAADPAILGLIDGDAPVWIIDPIDGTHNFVSGSPRFATLVALAHHGELLASWTYAPVYDLLATATKGGGAFVDGERVTTGPGGGLRFLDVAISPPRWLTDAQRATYNALAAHGVSLSFFDTSGLQYIELAAGRRTAMVCGWEYPWDHAAGLLLHAEAGGVTLTADGSPFRLSGGNTLPFVCAPDAATALAVHTAMGASPAAGAHGEAVAGA</sequence>
<protein>
    <submittedName>
        <fullName evidence="4">Inositol monophosphatase family protein</fullName>
    </submittedName>
</protein>
<proteinExistence type="predicted"/>
<dbReference type="Pfam" id="PF00459">
    <property type="entry name" value="Inositol_P"/>
    <property type="match status" value="1"/>
</dbReference>
<dbReference type="EMBL" id="BAAAUV010000014">
    <property type="protein sequence ID" value="GAA3224046.1"/>
    <property type="molecule type" value="Genomic_DNA"/>
</dbReference>
<dbReference type="InterPro" id="IPR000760">
    <property type="entry name" value="Inositol_monophosphatase-like"/>
</dbReference>
<evidence type="ECO:0000256" key="2">
    <source>
        <dbReference type="ARBA" id="ARBA00022801"/>
    </source>
</evidence>
<organism evidence="4 5">
    <name type="scientific">Actinocorallia longicatena</name>
    <dbReference type="NCBI Taxonomy" id="111803"/>
    <lineage>
        <taxon>Bacteria</taxon>
        <taxon>Bacillati</taxon>
        <taxon>Actinomycetota</taxon>
        <taxon>Actinomycetes</taxon>
        <taxon>Streptosporangiales</taxon>
        <taxon>Thermomonosporaceae</taxon>
        <taxon>Actinocorallia</taxon>
    </lineage>
</organism>
<dbReference type="PROSITE" id="PS00629">
    <property type="entry name" value="IMP_1"/>
    <property type="match status" value="1"/>
</dbReference>
<keyword evidence="1" id="KW-0479">Metal-binding</keyword>
<evidence type="ECO:0000256" key="3">
    <source>
        <dbReference type="ARBA" id="ARBA00022842"/>
    </source>
</evidence>
<dbReference type="Proteomes" id="UP001501237">
    <property type="component" value="Unassembled WGS sequence"/>
</dbReference>
<dbReference type="PANTHER" id="PTHR20854:SF4">
    <property type="entry name" value="INOSITOL-1-MONOPHOSPHATASE-RELATED"/>
    <property type="match status" value="1"/>
</dbReference>
<comment type="caution">
    <text evidence="4">The sequence shown here is derived from an EMBL/GenBank/DDBJ whole genome shotgun (WGS) entry which is preliminary data.</text>
</comment>
<dbReference type="SUPFAM" id="SSF56655">
    <property type="entry name" value="Carbohydrate phosphatase"/>
    <property type="match status" value="1"/>
</dbReference>
<accession>A0ABP6QED4</accession>
<dbReference type="Gene3D" id="3.40.190.80">
    <property type="match status" value="1"/>
</dbReference>
<dbReference type="PRINTS" id="PR00377">
    <property type="entry name" value="IMPHPHTASES"/>
</dbReference>
<dbReference type="RefSeq" id="WP_344832804.1">
    <property type="nucleotide sequence ID" value="NZ_BAAAUV010000014.1"/>
</dbReference>
<dbReference type="Gene3D" id="3.30.540.10">
    <property type="entry name" value="Fructose-1,6-Bisphosphatase, subunit A, domain 1"/>
    <property type="match status" value="1"/>
</dbReference>
<name>A0ABP6QED4_9ACTN</name>
<reference evidence="5" key="1">
    <citation type="journal article" date="2019" name="Int. J. Syst. Evol. Microbiol.">
        <title>The Global Catalogue of Microorganisms (GCM) 10K type strain sequencing project: providing services to taxonomists for standard genome sequencing and annotation.</title>
        <authorList>
            <consortium name="The Broad Institute Genomics Platform"/>
            <consortium name="The Broad Institute Genome Sequencing Center for Infectious Disease"/>
            <person name="Wu L."/>
            <person name="Ma J."/>
        </authorList>
    </citation>
    <scope>NUCLEOTIDE SEQUENCE [LARGE SCALE GENOMIC DNA]</scope>
    <source>
        <strain evidence="5">JCM 9377</strain>
    </source>
</reference>
<dbReference type="InterPro" id="IPR020583">
    <property type="entry name" value="Inositol_monoP_metal-BS"/>
</dbReference>
<gene>
    <name evidence="4" type="ORF">GCM10010468_50830</name>
</gene>
<evidence type="ECO:0000313" key="4">
    <source>
        <dbReference type="EMBL" id="GAA3224046.1"/>
    </source>
</evidence>